<gene>
    <name evidence="1" type="ORF">QPK29_001620</name>
</gene>
<protein>
    <submittedName>
        <fullName evidence="1">Phospholipid-binding protein MlaC</fullName>
    </submittedName>
</protein>
<accession>A0ACC7M4E2</accession>
<evidence type="ECO:0000313" key="1">
    <source>
        <dbReference type="EMBL" id="MFJ1466395.1"/>
    </source>
</evidence>
<sequence length="204" mass="22713">MKPSLFLLALACSMPPPACARQVAERTPEQTLKSTIDQVMSAIRSDPGARAGDPERTLEIVRRDFLPSTDFMLTTQYAVGSAWAQATPAQREALFREFQTLLARTYAIQLTQIRQENTQFRYAPAARSAANATDAVVRTTVVTGGDTMPIDYRMHKTPAGWKIYDIDMMGAWMIQVYRQQFAARLAAEGIDGLIRYLAAHNRGP</sequence>
<proteinExistence type="predicted"/>
<reference evidence="1" key="1">
    <citation type="submission" date="2024-11" db="EMBL/GenBank/DDBJ databases">
        <title>Description of Massilia orientalis sp. nov., isolated from rhizosphere soil of Ageratina adenophora.</title>
        <authorList>
            <person name="Wang Y."/>
        </authorList>
    </citation>
    <scope>NUCLEOTIDE SEQUENCE</scope>
    <source>
        <strain evidence="1">YIM B02787</strain>
    </source>
</reference>
<organism evidence="1 2">
    <name type="scientific">Massilia orientalis</name>
    <dbReference type="NCBI Taxonomy" id="3050128"/>
    <lineage>
        <taxon>Bacteria</taxon>
        <taxon>Pseudomonadati</taxon>
        <taxon>Pseudomonadota</taxon>
        <taxon>Betaproteobacteria</taxon>
        <taxon>Burkholderiales</taxon>
        <taxon>Oxalobacteraceae</taxon>
        <taxon>Telluria group</taxon>
        <taxon>Massilia</taxon>
    </lineage>
</organism>
<keyword evidence="2" id="KW-1185">Reference proteome</keyword>
<dbReference type="EMBL" id="JASNRB020000001">
    <property type="protein sequence ID" value="MFJ1466395.1"/>
    <property type="molecule type" value="Genomic_DNA"/>
</dbReference>
<evidence type="ECO:0000313" key="2">
    <source>
        <dbReference type="Proteomes" id="UP001168096"/>
    </source>
</evidence>
<dbReference type="Proteomes" id="UP001168096">
    <property type="component" value="Unassembled WGS sequence"/>
</dbReference>
<name>A0ACC7M4E2_9BURK</name>
<comment type="caution">
    <text evidence="1">The sequence shown here is derived from an EMBL/GenBank/DDBJ whole genome shotgun (WGS) entry which is preliminary data.</text>
</comment>